<dbReference type="AlphaFoldDB" id="A0A917ZP10"/>
<keyword evidence="3" id="KW-1185">Reference proteome</keyword>
<reference evidence="2" key="1">
    <citation type="journal article" date="2014" name="Int. J. Syst. Evol. Microbiol.">
        <title>Complete genome sequence of Corynebacterium casei LMG S-19264T (=DSM 44701T), isolated from a smear-ripened cheese.</title>
        <authorList>
            <consortium name="US DOE Joint Genome Institute (JGI-PGF)"/>
            <person name="Walter F."/>
            <person name="Albersmeier A."/>
            <person name="Kalinowski J."/>
            <person name="Ruckert C."/>
        </authorList>
    </citation>
    <scope>NUCLEOTIDE SEQUENCE</scope>
    <source>
        <strain evidence="2">CGMCC 4.7201</strain>
    </source>
</reference>
<comment type="caution">
    <text evidence="2">The sequence shown here is derived from an EMBL/GenBank/DDBJ whole genome shotgun (WGS) entry which is preliminary data.</text>
</comment>
<reference evidence="2" key="2">
    <citation type="submission" date="2020-09" db="EMBL/GenBank/DDBJ databases">
        <authorList>
            <person name="Sun Q."/>
            <person name="Zhou Y."/>
        </authorList>
    </citation>
    <scope>NUCLEOTIDE SEQUENCE</scope>
    <source>
        <strain evidence="2">CGMCC 4.7201</strain>
    </source>
</reference>
<evidence type="ECO:0000313" key="2">
    <source>
        <dbReference type="EMBL" id="GGO87527.1"/>
    </source>
</evidence>
<evidence type="ECO:0000256" key="1">
    <source>
        <dbReference type="SAM" id="MobiDB-lite"/>
    </source>
</evidence>
<feature type="region of interest" description="Disordered" evidence="1">
    <location>
        <begin position="36"/>
        <end position="62"/>
    </location>
</feature>
<evidence type="ECO:0000313" key="3">
    <source>
        <dbReference type="Proteomes" id="UP000641932"/>
    </source>
</evidence>
<dbReference type="EMBL" id="BMMS01000010">
    <property type="protein sequence ID" value="GGO87527.1"/>
    <property type="molecule type" value="Genomic_DNA"/>
</dbReference>
<sequence length="62" mass="6367">MAVCRTWSDTRSLSDAGCRSGREDVREAVGAFLGPVSAAESGKDRRGGAARPRGRGAMAATA</sequence>
<gene>
    <name evidence="2" type="ORF">GCM10012280_26180</name>
</gene>
<organism evidence="2 3">
    <name type="scientific">Wenjunlia tyrosinilytica</name>
    <dbReference type="NCBI Taxonomy" id="1544741"/>
    <lineage>
        <taxon>Bacteria</taxon>
        <taxon>Bacillati</taxon>
        <taxon>Actinomycetota</taxon>
        <taxon>Actinomycetes</taxon>
        <taxon>Kitasatosporales</taxon>
        <taxon>Streptomycetaceae</taxon>
        <taxon>Wenjunlia</taxon>
    </lineage>
</organism>
<protein>
    <submittedName>
        <fullName evidence="2">Uncharacterized protein</fullName>
    </submittedName>
</protein>
<feature type="compositionally biased region" description="Low complexity" evidence="1">
    <location>
        <begin position="49"/>
        <end position="62"/>
    </location>
</feature>
<accession>A0A917ZP10</accession>
<name>A0A917ZP10_9ACTN</name>
<dbReference type="Proteomes" id="UP000641932">
    <property type="component" value="Unassembled WGS sequence"/>
</dbReference>
<proteinExistence type="predicted"/>